<evidence type="ECO:0000313" key="1">
    <source>
        <dbReference type="EMBL" id="PNC57753.1"/>
    </source>
</evidence>
<name>A0AAP8T9X4_9BACT</name>
<sequence>MNASLKTLLFSCRTVPLVMAFDVPSPLVDHPPVDVAALRFHKQEMTFLENCFRENPDNKVIWQADHEAALVWRTPRGANFNSYEFKAFLRQQDGSFMEMGRYSVMSSYGYWDEKNIQFSDKGFQVVLIADGGATHASHQFYYSQPAATFVFRLGREEGKCSNEEVWMDNGS</sequence>
<gene>
    <name evidence="1" type="ORF">CXU09_01425</name>
</gene>
<evidence type="ECO:0000313" key="2">
    <source>
        <dbReference type="Proteomes" id="UP000235914"/>
    </source>
</evidence>
<dbReference type="RefSeq" id="WP_012420664.1">
    <property type="nucleotide sequence ID" value="NZ_BAABSF010000002.1"/>
</dbReference>
<accession>A0AAP8T9X4</accession>
<dbReference type="EMBL" id="PJKN01000001">
    <property type="protein sequence ID" value="PNC57753.1"/>
    <property type="molecule type" value="Genomic_DNA"/>
</dbReference>
<dbReference type="AlphaFoldDB" id="A0AAP8T9X4"/>
<organism evidence="1 2">
    <name type="scientific">Akkermansia muciniphila</name>
    <dbReference type="NCBI Taxonomy" id="239935"/>
    <lineage>
        <taxon>Bacteria</taxon>
        <taxon>Pseudomonadati</taxon>
        <taxon>Verrucomicrobiota</taxon>
        <taxon>Verrucomicrobiia</taxon>
        <taxon>Verrucomicrobiales</taxon>
        <taxon>Akkermansiaceae</taxon>
        <taxon>Akkermansia</taxon>
    </lineage>
</organism>
<protein>
    <submittedName>
        <fullName evidence="1">Uncharacterized protein</fullName>
    </submittedName>
</protein>
<comment type="caution">
    <text evidence="1">The sequence shown here is derived from an EMBL/GenBank/DDBJ whole genome shotgun (WGS) entry which is preliminary data.</text>
</comment>
<reference evidence="1 2" key="1">
    <citation type="journal article" date="2017" name="BMC Genomics">
        <title>Genome sequencing of 39 Akkermansia muciniphila isolates reveals its population structure, genomic and functional diverisity, and global distribution in mammalian gut microbiotas.</title>
        <authorList>
            <person name="Guo X."/>
            <person name="Li S."/>
            <person name="Zhang J."/>
            <person name="Wu F."/>
            <person name="Li X."/>
            <person name="Wu D."/>
            <person name="Zhang M."/>
            <person name="Ou Z."/>
            <person name="Jie Z."/>
            <person name="Yan Q."/>
            <person name="Li P."/>
            <person name="Yi J."/>
            <person name="Peng Y."/>
        </authorList>
    </citation>
    <scope>NUCLEOTIDE SEQUENCE [LARGE SCALE GENOMIC DNA]</scope>
    <source>
        <strain evidence="1 2">GP43</strain>
    </source>
</reference>
<proteinExistence type="predicted"/>
<dbReference type="Proteomes" id="UP000235914">
    <property type="component" value="Unassembled WGS sequence"/>
</dbReference>